<organism evidence="5">
    <name type="scientific">Lygus hesperus</name>
    <name type="common">Western plant bug</name>
    <dbReference type="NCBI Taxonomy" id="30085"/>
    <lineage>
        <taxon>Eukaryota</taxon>
        <taxon>Metazoa</taxon>
        <taxon>Ecdysozoa</taxon>
        <taxon>Arthropoda</taxon>
        <taxon>Hexapoda</taxon>
        <taxon>Insecta</taxon>
        <taxon>Pterygota</taxon>
        <taxon>Neoptera</taxon>
        <taxon>Paraneoptera</taxon>
        <taxon>Hemiptera</taxon>
        <taxon>Heteroptera</taxon>
        <taxon>Panheteroptera</taxon>
        <taxon>Cimicomorpha</taxon>
        <taxon>Miridae</taxon>
        <taxon>Mirini</taxon>
        <taxon>Lygus</taxon>
    </lineage>
</organism>
<reference evidence="5" key="1">
    <citation type="journal article" date="2016" name="Gigascience">
        <title>De novo construction of an expanded transcriptome assembly for the western tarnished plant bug, Lygus hesperus.</title>
        <authorList>
            <person name="Tassone E.E."/>
            <person name="Geib S.M."/>
            <person name="Hall B."/>
            <person name="Fabrick J.A."/>
            <person name="Brent C.S."/>
            <person name="Hull J.J."/>
        </authorList>
    </citation>
    <scope>NUCLEOTIDE SEQUENCE</scope>
</reference>
<evidence type="ECO:0000256" key="1">
    <source>
        <dbReference type="ARBA" id="ARBA00023015"/>
    </source>
</evidence>
<dbReference type="AlphaFoldDB" id="A0A146KZI7"/>
<feature type="region of interest" description="Disordered" evidence="4">
    <location>
        <begin position="1"/>
        <end position="48"/>
    </location>
</feature>
<protein>
    <submittedName>
        <fullName evidence="5">GON-4-like protein</fullName>
    </submittedName>
</protein>
<evidence type="ECO:0000313" key="5">
    <source>
        <dbReference type="EMBL" id="JAQ00955.1"/>
    </source>
</evidence>
<evidence type="ECO:0000256" key="3">
    <source>
        <dbReference type="ARBA" id="ARBA00023242"/>
    </source>
</evidence>
<sequence>MESVPNDGKLCSSEGEVAGLPRGAFRSPVKPVSSKKSSPISAPFSSSSRGSIILSELEDELERQLEEKANRNELSAKNVKSLLRAVLIHEDVRKYVEFSLKRTDEQPEYQWKLTRAKAKELIDKLPNIAPLLCLPIPQKRSDIDALINEELPEDSSDEEYQPLDETVDDDEDSVCHHVEDESSIMSPPPSVMCQETNSPITSLENIGQRTRSKFSLSQTPLETIEQAFIPPDITEDMYNTECDNQDWLNFLKDLVQPLDNTADNVETNDDENDPEYNIMVDEELEDLDNEELRIDRAVKISRKEVEDLMSELFEYTQMHEDGFNSDDESCVVEPVEVVDDLIITQPISLSVPEALVGPPQNANPVVTDPTVCSVSTIIKPVFDNEILTHEQYLLLQQQLMQHTQLLLQCYLLSCGNPFVDVITHSAFKSNLMELKSLRDASPCSSSSIFSFPTLQSSLDLMSEYDTFVQSNKVALNRWNQLMASKPSYKKTVHEGSPGIHPHLMSLCLKSDAFQYPLLLPKMGFKSCPFPQRNRFSEAEDRLVAFGLEDCEHNLGCNLISNRDLLEASDLIRRSLIPVKTAESICQHILKRRNSKFPNTIQDYFLFRKAPGIEHFVVPIDFSQGLLPLFQLDVQLIDVRWHRILYLERERQMLLEENVKKEEVSSTTPELTEPVPVTTN</sequence>
<dbReference type="EMBL" id="GDHC01017674">
    <property type="protein sequence ID" value="JAQ00955.1"/>
    <property type="molecule type" value="Transcribed_RNA"/>
</dbReference>
<dbReference type="GO" id="GO:0003712">
    <property type="term" value="F:transcription coregulator activity"/>
    <property type="evidence" value="ECO:0007669"/>
    <property type="project" value="TreeGrafter"/>
</dbReference>
<feature type="compositionally biased region" description="Low complexity" evidence="4">
    <location>
        <begin position="27"/>
        <end position="48"/>
    </location>
</feature>
<dbReference type="InterPro" id="IPR052435">
    <property type="entry name" value="YY1-Transcr_Regul"/>
</dbReference>
<dbReference type="PANTHER" id="PTHR16088:SF3">
    <property type="entry name" value="GON-4-LIKE PROTEIN"/>
    <property type="match status" value="1"/>
</dbReference>
<keyword evidence="3" id="KW-0539">Nucleus</keyword>
<dbReference type="GO" id="GO:0005634">
    <property type="term" value="C:nucleus"/>
    <property type="evidence" value="ECO:0007669"/>
    <property type="project" value="TreeGrafter"/>
</dbReference>
<evidence type="ECO:0000256" key="4">
    <source>
        <dbReference type="SAM" id="MobiDB-lite"/>
    </source>
</evidence>
<proteinExistence type="predicted"/>
<dbReference type="GO" id="GO:0006355">
    <property type="term" value="P:regulation of DNA-templated transcription"/>
    <property type="evidence" value="ECO:0007669"/>
    <property type="project" value="TreeGrafter"/>
</dbReference>
<dbReference type="PANTHER" id="PTHR16088">
    <property type="entry name" value="YY1 ASSOCIATED PROTEIN-RELATED"/>
    <property type="match status" value="1"/>
</dbReference>
<evidence type="ECO:0000256" key="2">
    <source>
        <dbReference type="ARBA" id="ARBA00023163"/>
    </source>
</evidence>
<name>A0A146KZI7_LYGHE</name>
<keyword evidence="1" id="KW-0805">Transcription regulation</keyword>
<keyword evidence="2" id="KW-0804">Transcription</keyword>
<gene>
    <name evidence="5" type="primary">GON4L_3</name>
    <name evidence="5" type="ORF">g.55222</name>
</gene>
<accession>A0A146KZI7</accession>